<dbReference type="CDD" id="cd05327">
    <property type="entry name" value="retinol-DH_like_SDR_c_like"/>
    <property type="match status" value="1"/>
</dbReference>
<evidence type="ECO:0000313" key="4">
    <source>
        <dbReference type="Proteomes" id="UP000670947"/>
    </source>
</evidence>
<dbReference type="PANTHER" id="PTHR43157">
    <property type="entry name" value="PHOSPHATIDYLINOSITOL-GLYCAN BIOSYNTHESIS CLASS F PROTEIN-RELATED"/>
    <property type="match status" value="1"/>
</dbReference>
<dbReference type="Pfam" id="PF00106">
    <property type="entry name" value="adh_short"/>
    <property type="match status" value="1"/>
</dbReference>
<dbReference type="Gene3D" id="3.40.50.720">
    <property type="entry name" value="NAD(P)-binding Rossmann-like Domain"/>
    <property type="match status" value="1"/>
</dbReference>
<keyword evidence="1" id="KW-0560">Oxidoreductase</keyword>
<evidence type="ECO:0000313" key="3">
    <source>
        <dbReference type="EMBL" id="MBO7743204.1"/>
    </source>
</evidence>
<gene>
    <name evidence="3" type="ORF">I8J29_03290</name>
</gene>
<dbReference type="PANTHER" id="PTHR43157:SF31">
    <property type="entry name" value="PHOSPHATIDYLINOSITOL-GLYCAN BIOSYNTHESIS CLASS F PROTEIN"/>
    <property type="match status" value="1"/>
</dbReference>
<evidence type="ECO:0000256" key="1">
    <source>
        <dbReference type="ARBA" id="ARBA00023002"/>
    </source>
</evidence>
<dbReference type="PRINTS" id="PR00081">
    <property type="entry name" value="GDHRDH"/>
</dbReference>
<keyword evidence="4" id="KW-1185">Reference proteome</keyword>
<comment type="similarity">
    <text evidence="2">Belongs to the short-chain dehydrogenases/reductases (SDR) family.</text>
</comment>
<dbReference type="InterPro" id="IPR036291">
    <property type="entry name" value="NAD(P)-bd_dom_sf"/>
</dbReference>
<organism evidence="3 4">
    <name type="scientific">Paenibacillus artemisiicola</name>
    <dbReference type="NCBI Taxonomy" id="1172618"/>
    <lineage>
        <taxon>Bacteria</taxon>
        <taxon>Bacillati</taxon>
        <taxon>Bacillota</taxon>
        <taxon>Bacilli</taxon>
        <taxon>Bacillales</taxon>
        <taxon>Paenibacillaceae</taxon>
        <taxon>Paenibacillus</taxon>
    </lineage>
</organism>
<sequence>MRMLDRSVLLTGANSGIGKAAAAELAKQGASVILACRDKAKGEAARQEIVSDTGNDRIDVLVVDLASFASIRTFAAEVTRRYDKLDVLINNAGIMMDKWTPTPEGLETIMGVNHFGTFLLTGLLRDLLKASGRSRIITVSSMAHKMYQFNMDDLHNKQRFLASRAYGQSKLANILFTYELARRLNASETTANCLHPGIVRTSFAKRLTGLERLSFAALRPFMIPAEQGAATSVFLASSPKVEGVTGRYFVRCKEASSSRRSHDRALAHRLWEESERVTGFEHRGD</sequence>
<dbReference type="InterPro" id="IPR002347">
    <property type="entry name" value="SDR_fam"/>
</dbReference>
<proteinExistence type="inferred from homology"/>
<accession>A0ABS3W4J6</accession>
<dbReference type="RefSeq" id="WP_208846214.1">
    <property type="nucleotide sequence ID" value="NZ_JAGGDJ010000001.1"/>
</dbReference>
<dbReference type="Proteomes" id="UP000670947">
    <property type="component" value="Unassembled WGS sequence"/>
</dbReference>
<reference evidence="3 4" key="1">
    <citation type="submission" date="2021-03" db="EMBL/GenBank/DDBJ databases">
        <title>Paenibacillus artemisicola MWE-103 whole genome sequence.</title>
        <authorList>
            <person name="Ham Y.J."/>
        </authorList>
    </citation>
    <scope>NUCLEOTIDE SEQUENCE [LARGE SCALE GENOMIC DNA]</scope>
    <source>
        <strain evidence="3 4">MWE-103</strain>
    </source>
</reference>
<comment type="caution">
    <text evidence="3">The sequence shown here is derived from an EMBL/GenBank/DDBJ whole genome shotgun (WGS) entry which is preliminary data.</text>
</comment>
<evidence type="ECO:0000256" key="2">
    <source>
        <dbReference type="RuleBase" id="RU000363"/>
    </source>
</evidence>
<dbReference type="PRINTS" id="PR00080">
    <property type="entry name" value="SDRFAMILY"/>
</dbReference>
<dbReference type="EMBL" id="JAGGDJ010000001">
    <property type="protein sequence ID" value="MBO7743204.1"/>
    <property type="molecule type" value="Genomic_DNA"/>
</dbReference>
<protein>
    <submittedName>
        <fullName evidence="3">SDR family oxidoreductase</fullName>
    </submittedName>
</protein>
<dbReference type="SUPFAM" id="SSF51735">
    <property type="entry name" value="NAD(P)-binding Rossmann-fold domains"/>
    <property type="match status" value="1"/>
</dbReference>
<name>A0ABS3W4J6_9BACL</name>